<dbReference type="Pfam" id="PF08448">
    <property type="entry name" value="PAS_4"/>
    <property type="match status" value="1"/>
</dbReference>
<dbReference type="RefSeq" id="WP_017011262.1">
    <property type="nucleotide sequence ID" value="NZ_AJYF02000368.1"/>
</dbReference>
<dbReference type="PROSITE" id="PS50887">
    <property type="entry name" value="GGDEF"/>
    <property type="match status" value="1"/>
</dbReference>
<dbReference type="InterPro" id="IPR029787">
    <property type="entry name" value="Nucleotide_cyclase"/>
</dbReference>
<dbReference type="Gene3D" id="3.30.70.270">
    <property type="match status" value="1"/>
</dbReference>
<dbReference type="Gene3D" id="3.30.450.20">
    <property type="entry name" value="PAS domain"/>
    <property type="match status" value="1"/>
</dbReference>
<proteinExistence type="predicted"/>
<accession>A0ABV4L4X6</accession>
<dbReference type="EC" id="2.7.7.65" evidence="1"/>
<dbReference type="NCBIfam" id="TIGR00254">
    <property type="entry name" value="GGDEF"/>
    <property type="match status" value="1"/>
</dbReference>
<name>A0ABV4L4X6_9GAMM</name>
<dbReference type="InterPro" id="IPR035965">
    <property type="entry name" value="PAS-like_dom_sf"/>
</dbReference>
<evidence type="ECO:0000313" key="6">
    <source>
        <dbReference type="Proteomes" id="UP001569154"/>
    </source>
</evidence>
<protein>
    <recommendedName>
        <fullName evidence="1">diguanylate cyclase</fullName>
        <ecNumber evidence="1">2.7.7.65</ecNumber>
    </recommendedName>
</protein>
<evidence type="ECO:0000259" key="3">
    <source>
        <dbReference type="PROSITE" id="PS50112"/>
    </source>
</evidence>
<gene>
    <name evidence="5" type="ORF">ACED35_13630</name>
</gene>
<dbReference type="Proteomes" id="UP001569154">
    <property type="component" value="Unassembled WGS sequence"/>
</dbReference>
<evidence type="ECO:0000256" key="1">
    <source>
        <dbReference type="ARBA" id="ARBA00012528"/>
    </source>
</evidence>
<dbReference type="InterPro" id="IPR013656">
    <property type="entry name" value="PAS_4"/>
</dbReference>
<comment type="catalytic activity">
    <reaction evidence="2">
        <text>2 GTP = 3',3'-c-di-GMP + 2 diphosphate</text>
        <dbReference type="Rhea" id="RHEA:24898"/>
        <dbReference type="ChEBI" id="CHEBI:33019"/>
        <dbReference type="ChEBI" id="CHEBI:37565"/>
        <dbReference type="ChEBI" id="CHEBI:58805"/>
        <dbReference type="EC" id="2.7.7.65"/>
    </reaction>
</comment>
<feature type="domain" description="PAS" evidence="3">
    <location>
        <begin position="3"/>
        <end position="73"/>
    </location>
</feature>
<dbReference type="InterPro" id="IPR043128">
    <property type="entry name" value="Rev_trsase/Diguanyl_cyclase"/>
</dbReference>
<comment type="caution">
    <text evidence="5">The sequence shown here is derived from an EMBL/GenBank/DDBJ whole genome shotgun (WGS) entry which is preliminary data.</text>
</comment>
<dbReference type="NCBIfam" id="TIGR00229">
    <property type="entry name" value="sensory_box"/>
    <property type="match status" value="1"/>
</dbReference>
<dbReference type="PROSITE" id="PS50112">
    <property type="entry name" value="PAS"/>
    <property type="match status" value="1"/>
</dbReference>
<dbReference type="InterPro" id="IPR050469">
    <property type="entry name" value="Diguanylate_Cyclase"/>
</dbReference>
<keyword evidence="6" id="KW-1185">Reference proteome</keyword>
<organism evidence="5 6">
    <name type="scientific">Enterovibrio norvegicus</name>
    <dbReference type="NCBI Taxonomy" id="188144"/>
    <lineage>
        <taxon>Bacteria</taxon>
        <taxon>Pseudomonadati</taxon>
        <taxon>Pseudomonadota</taxon>
        <taxon>Gammaproteobacteria</taxon>
        <taxon>Vibrionales</taxon>
        <taxon>Vibrionaceae</taxon>
        <taxon>Enterovibrio</taxon>
    </lineage>
</organism>
<reference evidence="5 6" key="1">
    <citation type="submission" date="2024-06" db="EMBL/GenBank/DDBJ databases">
        <authorList>
            <person name="Steensen K."/>
            <person name="Seneca J."/>
            <person name="Bartlau N."/>
            <person name="Yu A.X."/>
            <person name="Polz M.F."/>
        </authorList>
    </citation>
    <scope>NUCLEOTIDE SEQUENCE [LARGE SCALE GENOMIC DNA]</scope>
    <source>
        <strain evidence="5 6">1F260</strain>
    </source>
</reference>
<evidence type="ECO:0000256" key="2">
    <source>
        <dbReference type="ARBA" id="ARBA00034247"/>
    </source>
</evidence>
<dbReference type="InterPro" id="IPR000160">
    <property type="entry name" value="GGDEF_dom"/>
</dbReference>
<dbReference type="PANTHER" id="PTHR45138">
    <property type="entry name" value="REGULATORY COMPONENTS OF SENSORY TRANSDUCTION SYSTEM"/>
    <property type="match status" value="1"/>
</dbReference>
<feature type="domain" description="GGDEF" evidence="4">
    <location>
        <begin position="170"/>
        <end position="303"/>
    </location>
</feature>
<dbReference type="SMART" id="SM00267">
    <property type="entry name" value="GGDEF"/>
    <property type="match status" value="1"/>
</dbReference>
<dbReference type="SUPFAM" id="SSF55785">
    <property type="entry name" value="PYP-like sensor domain (PAS domain)"/>
    <property type="match status" value="1"/>
</dbReference>
<dbReference type="CDD" id="cd01949">
    <property type="entry name" value="GGDEF"/>
    <property type="match status" value="1"/>
</dbReference>
<dbReference type="Pfam" id="PF00990">
    <property type="entry name" value="GGDEF"/>
    <property type="match status" value="1"/>
</dbReference>
<dbReference type="PANTHER" id="PTHR45138:SF9">
    <property type="entry name" value="DIGUANYLATE CYCLASE DGCM-RELATED"/>
    <property type="match status" value="1"/>
</dbReference>
<dbReference type="InterPro" id="IPR000014">
    <property type="entry name" value="PAS"/>
</dbReference>
<dbReference type="SUPFAM" id="SSF55073">
    <property type="entry name" value="Nucleotide cyclase"/>
    <property type="match status" value="1"/>
</dbReference>
<sequence length="313" mass="35603">MELKDRYYTVLDALPEHTFIFSESGVYIDVYGGEDNATGFDCKQFIGSSLYDVAPAEMAETFHSYIKKALETNQVQLASYKFDTDNMIELPDHVIAPEQIWFEATIKPIPLIESGERTVVWIAKNITERHLLEKRLKELSETDDLTGIANRRAFTEELRGALKRFQTANSPFSVLMLDIDHFKQINDSLGHYCGDEAIQFTVNLLNKKLTGSDFFGRIGGEEFAIILWDSGIESAYQKAEELRLLLESSRFVAEEKKIKLTVSVGVTEVRESDDNIKSIMARADTAMYHSKKTGRNKVSRFFSSHEKKSCHAE</sequence>
<evidence type="ECO:0000259" key="4">
    <source>
        <dbReference type="PROSITE" id="PS50887"/>
    </source>
</evidence>
<dbReference type="EMBL" id="JBGONM010000030">
    <property type="protein sequence ID" value="MEZ8082165.1"/>
    <property type="molecule type" value="Genomic_DNA"/>
</dbReference>
<evidence type="ECO:0000313" key="5">
    <source>
        <dbReference type="EMBL" id="MEZ8082165.1"/>
    </source>
</evidence>